<dbReference type="AlphaFoldDB" id="A0A1G7QWK7"/>
<evidence type="ECO:0000256" key="1">
    <source>
        <dbReference type="ARBA" id="ARBA00022801"/>
    </source>
</evidence>
<sequence>MTPERTCDLAVTGGTVFTMTGGDPLPGATVLVDGGVITGVVPASVPVRATRTIDASGSAVLPGFVDSHTHVASNMLLRGLLEDTELFAWLETMWQLKQDFDHETLYWASMCGLVEMAKAGITSFNEHFDAYAVTPQVRALQDLPLRATLGFGFADRGVYADVAPWSWKAVDDFDAASAGAVAAGVDGDRVRLGLSPHAPYSCTGDLWKALRELATDRGLPIHTHVAEGLREQAFMEQTHGRTTVQWLDDLGFLGPDVTAAHCTQLTASDIALLAGAGVKVAHCPISNAKLVSGTMDLRGLLQAGVTVGLATDGPASHNSLDMFQEMKFAAAIQKQATQDPTFLTTGEALHLATAGSADAMHRPEVGRLAVGAPADLIVVDLDRPHTAPVYDAAAALVYSSRAGDVTHTVVGGRVLVDGGEVVGLDEARIVATFTERAYALRDRSLSR</sequence>
<keyword evidence="4" id="KW-1185">Reference proteome</keyword>
<dbReference type="Proteomes" id="UP000199406">
    <property type="component" value="Unassembled WGS sequence"/>
</dbReference>
<dbReference type="InterPro" id="IPR032466">
    <property type="entry name" value="Metal_Hydrolase"/>
</dbReference>
<dbReference type="SUPFAM" id="SSF51556">
    <property type="entry name" value="Metallo-dependent hydrolases"/>
    <property type="match status" value="1"/>
</dbReference>
<dbReference type="Gene3D" id="3.20.20.140">
    <property type="entry name" value="Metal-dependent hydrolases"/>
    <property type="match status" value="1"/>
</dbReference>
<keyword evidence="1" id="KW-0378">Hydrolase</keyword>
<dbReference type="Gene3D" id="2.30.40.10">
    <property type="entry name" value="Urease, subunit C, domain 1"/>
    <property type="match status" value="1"/>
</dbReference>
<dbReference type="EMBL" id="FNBT01000010">
    <property type="protein sequence ID" value="SDG02824.1"/>
    <property type="molecule type" value="Genomic_DNA"/>
</dbReference>
<reference evidence="4" key="1">
    <citation type="submission" date="2016-10" db="EMBL/GenBank/DDBJ databases">
        <authorList>
            <person name="Varghese N."/>
            <person name="Submissions S."/>
        </authorList>
    </citation>
    <scope>NUCLEOTIDE SEQUENCE [LARGE SCALE GENOMIC DNA]</scope>
    <source>
        <strain evidence="4">DSM 44268</strain>
    </source>
</reference>
<dbReference type="PANTHER" id="PTHR43794">
    <property type="entry name" value="AMINOHYDROLASE SSNA-RELATED"/>
    <property type="match status" value="1"/>
</dbReference>
<proteinExistence type="predicted"/>
<dbReference type="GO" id="GO:0016810">
    <property type="term" value="F:hydrolase activity, acting on carbon-nitrogen (but not peptide) bonds"/>
    <property type="evidence" value="ECO:0007669"/>
    <property type="project" value="InterPro"/>
</dbReference>
<accession>A0A1G7QWK7</accession>
<dbReference type="RefSeq" id="WP_091770905.1">
    <property type="nucleotide sequence ID" value="NZ_FNBT01000010.1"/>
</dbReference>
<dbReference type="InterPro" id="IPR050287">
    <property type="entry name" value="MTA/SAH_deaminase"/>
</dbReference>
<name>A0A1G7QWK7_9ACTN</name>
<dbReference type="InterPro" id="IPR011059">
    <property type="entry name" value="Metal-dep_hydrolase_composite"/>
</dbReference>
<feature type="domain" description="Amidohydrolase-related" evidence="2">
    <location>
        <begin position="60"/>
        <end position="414"/>
    </location>
</feature>
<dbReference type="SUPFAM" id="SSF51338">
    <property type="entry name" value="Composite domain of metallo-dependent hydrolases"/>
    <property type="match status" value="1"/>
</dbReference>
<dbReference type="PANTHER" id="PTHR43794:SF11">
    <property type="entry name" value="AMIDOHYDROLASE-RELATED DOMAIN-CONTAINING PROTEIN"/>
    <property type="match status" value="1"/>
</dbReference>
<evidence type="ECO:0000313" key="3">
    <source>
        <dbReference type="EMBL" id="SDG02824.1"/>
    </source>
</evidence>
<dbReference type="CDD" id="cd01298">
    <property type="entry name" value="ATZ_TRZ_like"/>
    <property type="match status" value="1"/>
</dbReference>
<gene>
    <name evidence="3" type="ORF">SAMN05660662_0043</name>
</gene>
<dbReference type="STRING" id="1550231.SAMN05660662_0043"/>
<dbReference type="OrthoDB" id="3189065at2"/>
<protein>
    <submittedName>
        <fullName evidence="3">5-methylthioadenosine/S-adenosylhomocysteine deaminase</fullName>
    </submittedName>
</protein>
<organism evidence="3 4">
    <name type="scientific">Blastococcus aurantiacus</name>
    <dbReference type="NCBI Taxonomy" id="1550231"/>
    <lineage>
        <taxon>Bacteria</taxon>
        <taxon>Bacillati</taxon>
        <taxon>Actinomycetota</taxon>
        <taxon>Actinomycetes</taxon>
        <taxon>Geodermatophilales</taxon>
        <taxon>Geodermatophilaceae</taxon>
        <taxon>Blastococcus</taxon>
    </lineage>
</organism>
<evidence type="ECO:0000259" key="2">
    <source>
        <dbReference type="Pfam" id="PF01979"/>
    </source>
</evidence>
<dbReference type="InterPro" id="IPR006680">
    <property type="entry name" value="Amidohydro-rel"/>
</dbReference>
<evidence type="ECO:0000313" key="4">
    <source>
        <dbReference type="Proteomes" id="UP000199406"/>
    </source>
</evidence>
<dbReference type="Pfam" id="PF01979">
    <property type="entry name" value="Amidohydro_1"/>
    <property type="match status" value="1"/>
</dbReference>